<accession>A0A510L9Y2</accession>
<proteinExistence type="predicted"/>
<dbReference type="RefSeq" id="WP_147006048.1">
    <property type="nucleotide sequence ID" value="NZ_AP019846.1"/>
</dbReference>
<dbReference type="KEGG" id="lhg:JMUB5056_1753"/>
<dbReference type="CDD" id="cd00093">
    <property type="entry name" value="HTH_XRE"/>
    <property type="match status" value="1"/>
</dbReference>
<dbReference type="Gene3D" id="1.10.260.40">
    <property type="entry name" value="lambda repressor-like DNA-binding domains"/>
    <property type="match status" value="1"/>
</dbReference>
<dbReference type="PANTHER" id="PTHR37301">
    <property type="entry name" value="DNA-BINDING PROTEIN-RELATED"/>
    <property type="match status" value="1"/>
</dbReference>
<feature type="domain" description="HTH cro/C1-type" evidence="1">
    <location>
        <begin position="6"/>
        <end position="61"/>
    </location>
</feature>
<dbReference type="InterPro" id="IPR010982">
    <property type="entry name" value="Lambda_DNA-bd_dom_sf"/>
</dbReference>
<dbReference type="PANTHER" id="PTHR37301:SF1">
    <property type="entry name" value="DNA-BINDING PROTEIN"/>
    <property type="match status" value="1"/>
</dbReference>
<gene>
    <name evidence="2" type="ORF">JMUB5056_1753</name>
</gene>
<dbReference type="SMART" id="SM00530">
    <property type="entry name" value="HTH_XRE"/>
    <property type="match status" value="1"/>
</dbReference>
<dbReference type="Proteomes" id="UP000321561">
    <property type="component" value="Chromosome"/>
</dbReference>
<organism evidence="2 3">
    <name type="scientific">Leptotrichia hongkongensis</name>
    <dbReference type="NCBI Taxonomy" id="554406"/>
    <lineage>
        <taxon>Bacteria</taxon>
        <taxon>Fusobacteriati</taxon>
        <taxon>Fusobacteriota</taxon>
        <taxon>Fusobacteriia</taxon>
        <taxon>Fusobacteriales</taxon>
        <taxon>Leptotrichiaceae</taxon>
        <taxon>Leptotrichia</taxon>
    </lineage>
</organism>
<dbReference type="PROSITE" id="PS50943">
    <property type="entry name" value="HTH_CROC1"/>
    <property type="match status" value="1"/>
</dbReference>
<reference evidence="2 3" key="1">
    <citation type="submission" date="2019-07" db="EMBL/GenBank/DDBJ databases">
        <title>Complete Genome Sequence of Leptotrichia hongkongensis Strain JMUB5056.</title>
        <authorList>
            <person name="Watanabe S."/>
            <person name="Cui L."/>
        </authorList>
    </citation>
    <scope>NUCLEOTIDE SEQUENCE [LARGE SCALE GENOMIC DNA]</scope>
    <source>
        <strain evidence="2 3">JMUB5056</strain>
    </source>
</reference>
<sequence length="67" mass="7623">MIKIHLSKIMGAKRINIQALSESTKLSRSTISNIYNEKVNRIDLDTISTLCKALECKIDDLLEYIPD</sequence>
<dbReference type="AlphaFoldDB" id="A0A510L9Y2"/>
<evidence type="ECO:0000259" key="1">
    <source>
        <dbReference type="PROSITE" id="PS50943"/>
    </source>
</evidence>
<dbReference type="Pfam" id="PF13443">
    <property type="entry name" value="HTH_26"/>
    <property type="match status" value="1"/>
</dbReference>
<name>A0A510L9Y2_9FUSO</name>
<evidence type="ECO:0000313" key="2">
    <source>
        <dbReference type="EMBL" id="BBM60159.1"/>
    </source>
</evidence>
<dbReference type="InterPro" id="IPR001387">
    <property type="entry name" value="Cro/C1-type_HTH"/>
</dbReference>
<dbReference type="GO" id="GO:0003677">
    <property type="term" value="F:DNA binding"/>
    <property type="evidence" value="ECO:0007669"/>
    <property type="project" value="InterPro"/>
</dbReference>
<dbReference type="EMBL" id="AP019846">
    <property type="protein sequence ID" value="BBM60159.1"/>
    <property type="molecule type" value="Genomic_DNA"/>
</dbReference>
<dbReference type="SUPFAM" id="SSF47413">
    <property type="entry name" value="lambda repressor-like DNA-binding domains"/>
    <property type="match status" value="1"/>
</dbReference>
<evidence type="ECO:0000313" key="3">
    <source>
        <dbReference type="Proteomes" id="UP000321561"/>
    </source>
</evidence>
<dbReference type="OrthoDB" id="9804186at2"/>
<protein>
    <recommendedName>
        <fullName evidence="1">HTH cro/C1-type domain-containing protein</fullName>
    </recommendedName>
</protein>